<evidence type="ECO:0000313" key="3">
    <source>
        <dbReference type="EMBL" id="THU81645.1"/>
    </source>
</evidence>
<protein>
    <recommendedName>
        <fullName evidence="2">DUF6532 domain-containing protein</fullName>
    </recommendedName>
</protein>
<dbReference type="AlphaFoldDB" id="A0A4V4HC27"/>
<evidence type="ECO:0000313" key="4">
    <source>
        <dbReference type="Proteomes" id="UP000297245"/>
    </source>
</evidence>
<organism evidence="3 4">
    <name type="scientific">Dendrothele bispora (strain CBS 962.96)</name>
    <dbReference type="NCBI Taxonomy" id="1314807"/>
    <lineage>
        <taxon>Eukaryota</taxon>
        <taxon>Fungi</taxon>
        <taxon>Dikarya</taxon>
        <taxon>Basidiomycota</taxon>
        <taxon>Agaricomycotina</taxon>
        <taxon>Agaricomycetes</taxon>
        <taxon>Agaricomycetidae</taxon>
        <taxon>Agaricales</taxon>
        <taxon>Agaricales incertae sedis</taxon>
        <taxon>Dendrothele</taxon>
    </lineage>
</organism>
<name>A0A4V4HC27_DENBC</name>
<keyword evidence="4" id="KW-1185">Reference proteome</keyword>
<evidence type="ECO:0000259" key="2">
    <source>
        <dbReference type="Pfam" id="PF20149"/>
    </source>
</evidence>
<feature type="domain" description="DUF6532" evidence="2">
    <location>
        <begin position="600"/>
        <end position="722"/>
    </location>
</feature>
<dbReference type="OrthoDB" id="3028417at2759"/>
<feature type="region of interest" description="Disordered" evidence="1">
    <location>
        <begin position="121"/>
        <end position="175"/>
    </location>
</feature>
<dbReference type="Proteomes" id="UP000297245">
    <property type="component" value="Unassembled WGS sequence"/>
</dbReference>
<dbReference type="Pfam" id="PF20149">
    <property type="entry name" value="DUF6532"/>
    <property type="match status" value="1"/>
</dbReference>
<proteinExistence type="predicted"/>
<evidence type="ECO:0000256" key="1">
    <source>
        <dbReference type="SAM" id="MobiDB-lite"/>
    </source>
</evidence>
<reference evidence="3 4" key="1">
    <citation type="journal article" date="2019" name="Nat. Ecol. Evol.">
        <title>Megaphylogeny resolves global patterns of mushroom evolution.</title>
        <authorList>
            <person name="Varga T."/>
            <person name="Krizsan K."/>
            <person name="Foldi C."/>
            <person name="Dima B."/>
            <person name="Sanchez-Garcia M."/>
            <person name="Sanchez-Ramirez S."/>
            <person name="Szollosi G.J."/>
            <person name="Szarkandi J.G."/>
            <person name="Papp V."/>
            <person name="Albert L."/>
            <person name="Andreopoulos W."/>
            <person name="Angelini C."/>
            <person name="Antonin V."/>
            <person name="Barry K.W."/>
            <person name="Bougher N.L."/>
            <person name="Buchanan P."/>
            <person name="Buyck B."/>
            <person name="Bense V."/>
            <person name="Catcheside P."/>
            <person name="Chovatia M."/>
            <person name="Cooper J."/>
            <person name="Damon W."/>
            <person name="Desjardin D."/>
            <person name="Finy P."/>
            <person name="Geml J."/>
            <person name="Haridas S."/>
            <person name="Hughes K."/>
            <person name="Justo A."/>
            <person name="Karasinski D."/>
            <person name="Kautmanova I."/>
            <person name="Kiss B."/>
            <person name="Kocsube S."/>
            <person name="Kotiranta H."/>
            <person name="LaButti K.M."/>
            <person name="Lechner B.E."/>
            <person name="Liimatainen K."/>
            <person name="Lipzen A."/>
            <person name="Lukacs Z."/>
            <person name="Mihaltcheva S."/>
            <person name="Morgado L.N."/>
            <person name="Niskanen T."/>
            <person name="Noordeloos M.E."/>
            <person name="Ohm R.A."/>
            <person name="Ortiz-Santana B."/>
            <person name="Ovrebo C."/>
            <person name="Racz N."/>
            <person name="Riley R."/>
            <person name="Savchenko A."/>
            <person name="Shiryaev A."/>
            <person name="Soop K."/>
            <person name="Spirin V."/>
            <person name="Szebenyi C."/>
            <person name="Tomsovsky M."/>
            <person name="Tulloss R.E."/>
            <person name="Uehling J."/>
            <person name="Grigoriev I.V."/>
            <person name="Vagvolgyi C."/>
            <person name="Papp T."/>
            <person name="Martin F.M."/>
            <person name="Miettinen O."/>
            <person name="Hibbett D.S."/>
            <person name="Nagy L.G."/>
        </authorList>
    </citation>
    <scope>NUCLEOTIDE SEQUENCE [LARGE SCALE GENOMIC DNA]</scope>
    <source>
        <strain evidence="3 4">CBS 962.96</strain>
    </source>
</reference>
<gene>
    <name evidence="3" type="ORF">K435DRAFT_972274</name>
</gene>
<feature type="compositionally biased region" description="Polar residues" evidence="1">
    <location>
        <begin position="158"/>
        <end position="169"/>
    </location>
</feature>
<dbReference type="EMBL" id="ML179789">
    <property type="protein sequence ID" value="THU81645.1"/>
    <property type="molecule type" value="Genomic_DNA"/>
</dbReference>
<accession>A0A4V4HC27</accession>
<dbReference type="InterPro" id="IPR045341">
    <property type="entry name" value="DUF6532"/>
</dbReference>
<sequence>MAKESEDDVKKTVDKLPFHVLRDFASKARSSDFSSHSFSTGYIEKHPELYSSFDWINVQALHSFLHEINFEVPQIEHSADRPVCVKQEPIDINEIPPAVGPVLSTRTRVITEGTHEVTLILDSDDESVDDGREPSSSQDGSFDYDPDYKNEDDLSCIDGSSTSFSSPTAIGSEGEMEVDDGFSLDEALGGGFCDVEFGSVDGDEFEEAASDMESVDGEESEVEPEWVLSDTVWLDEGIYSEVLKPQRKTVVTDKRCTVEQVERICGGFPSYFPVPRVSTAFIIDLTDTDFAALEGEMDQLIANHEQETWHGPSGRCDNKPQLSLFTGTKIACRRHRQHCSGVTACERTDPSLLNVDRFELDPEIFSDLIQRQIQSNIDEVDTVQKKTLVFWNVIHAGSCAAQNGNGPCNGVPILREWKDQKPRNGHNYFVACTGWSSANSSGHRSFSIPHGVDDELLEELFHRDTQLEGISQMSTCSRIIPSRVGYRASGRCRYPHNADGSFSTMVKHQCNAYRTIFVPLDTSIRQACIIYDIEKPHSHPALPLSKPTKTALELYRKCIEATGVISDYIANFGIIASSTQLILKGRTLGEVHPGLNDRRQQQKVINGVSHRLVMMRTKLKEPFESTVLTALGIDNSPEGVYKAQDQVQNLYYIYNCNENGVYDYEPTMNGHSAIQDRKADLFFSSLHDKPLEYEVPKAMALFASGVVHHILAETSSGTSQNFPCVGLDTNWTNLKDTLALSEKENKKKYHSFMHDIYLKASNTVGPAKHSLTREHIINRVNWAKYKEDEAETAVGQGQ</sequence>